<dbReference type="Pfam" id="PF13191">
    <property type="entry name" value="AAA_16"/>
    <property type="match status" value="1"/>
</dbReference>
<dbReference type="InterPro" id="IPR027417">
    <property type="entry name" value="P-loop_NTPase"/>
</dbReference>
<reference evidence="4 5" key="1">
    <citation type="submission" date="2019-07" db="EMBL/GenBank/DDBJ databases">
        <title>Whole genome shotgun sequence of Pseudonocardia asaccharolytica NBRC 16224.</title>
        <authorList>
            <person name="Hosoyama A."/>
            <person name="Uohara A."/>
            <person name="Ohji S."/>
            <person name="Ichikawa N."/>
        </authorList>
    </citation>
    <scope>NUCLEOTIDE SEQUENCE [LARGE SCALE GENOMIC DNA]</scope>
    <source>
        <strain evidence="4 5">NBRC 16224</strain>
    </source>
</reference>
<proteinExistence type="predicted"/>
<evidence type="ECO:0000256" key="2">
    <source>
        <dbReference type="ARBA" id="ARBA00022840"/>
    </source>
</evidence>
<sequence>MAGVMRIHIDLLGEFTVRVGRRTVQDAWEQRRALDLVKVLAMEPTHRLHREQVVEALWPHLAVEAAFANLHRAASHARTILGAKESVVLRAGHVQLWPDATISTDVERFVAEAEQALRSGSPQRCVAAAARYGPGLLPGDVYAEWTAAARERLRRLQLQLLRRAGRWEDVVEHEPGDEEAHRELVRAMVADGRRHAALRACQNLRAALAELGLAPSAETVRLWRDLSLVATPIAPVVQDRAPIVGREQELARARALLHHAGRGRAATLLVAGGAGIGKTRFCESLLAYAGERGWTTLHGAANRAEGAAPWAAVAEAFDRLLMQRPDLAETLTAPAREGLAQLFGRSTAPHPGGRPLLPGRQPVLSAVMQLLSGAARERGVVLWIDDVHEADEATVQLLHYLARAVRSERVLMVLAHRPERLSPSAAAVRASLLAGQGATELELGPLSEPETRVLVDRLAGRRVPDAAVAAVHRLAEGNPFFTEELAAAIRPDGSLEMSRRLYEIVDGRVGALEPGLRAALQSVAVVGTQFTADELADLAGLDEADVPATLDAARQVGIIVESAEGYRFRHALYRDALVALLPPHRRRAAHRHTADTLAACRAAPGRVAHHLLAAGAGDEAVPWLERAARDAAAAGAVAVVRGLVERALANAPRRPSLLELRADCLFASGTPSSLAAYSEAIAAARGRRRRGLRIRQARAAVVLGDVATARRALEGLVPQGAVETVRLLVARGYVALAQADLPAAERDATAARRISLDEGLVVDLTEAATLRALVAHSQGTWPSQIEADLLDTSRTPQLAASIHDGHLCVVEHYLYGDRSYQKLITFAERLRETARRNGAERGEAFATLVLGEAELLAGRAGTAETHLREAVELHRRIGSSAGEALALQRLAEASLLRNRPEQTAQARALLVRALDLARESSLLVRHLLPRIYGTMIRAASGRHDALAVIDEAESATAEAREACRMCAITFAVPAAFACVRADALQRARHYLAVARDVAPPLGRAQAWNAAIAELEAALATAEGDSAVAVNRLQTAADLFAAAGQLRDARRCLGGLALSG</sequence>
<name>A0A511CZF7_9PSEU</name>
<accession>A0A511CZF7</accession>
<dbReference type="GO" id="GO:0005524">
    <property type="term" value="F:ATP binding"/>
    <property type="evidence" value="ECO:0007669"/>
    <property type="project" value="UniProtKB-KW"/>
</dbReference>
<protein>
    <recommendedName>
        <fullName evidence="3">Bacterial transcriptional activator domain-containing protein</fullName>
    </recommendedName>
</protein>
<dbReference type="GO" id="GO:0004016">
    <property type="term" value="F:adenylate cyclase activity"/>
    <property type="evidence" value="ECO:0007669"/>
    <property type="project" value="TreeGrafter"/>
</dbReference>
<dbReference type="SUPFAM" id="SSF52540">
    <property type="entry name" value="P-loop containing nucleoside triphosphate hydrolases"/>
    <property type="match status" value="1"/>
</dbReference>
<organism evidence="4 5">
    <name type="scientific">Pseudonocardia asaccharolytica DSM 44247 = NBRC 16224</name>
    <dbReference type="NCBI Taxonomy" id="1123024"/>
    <lineage>
        <taxon>Bacteria</taxon>
        <taxon>Bacillati</taxon>
        <taxon>Actinomycetota</taxon>
        <taxon>Actinomycetes</taxon>
        <taxon>Pseudonocardiales</taxon>
        <taxon>Pseudonocardiaceae</taxon>
        <taxon>Pseudonocardia</taxon>
    </lineage>
</organism>
<dbReference type="InterPro" id="IPR011990">
    <property type="entry name" value="TPR-like_helical_dom_sf"/>
</dbReference>
<keyword evidence="1" id="KW-0547">Nucleotide-binding</keyword>
<dbReference type="InterPro" id="IPR005158">
    <property type="entry name" value="BTAD"/>
</dbReference>
<evidence type="ECO:0000259" key="3">
    <source>
        <dbReference type="SMART" id="SM01043"/>
    </source>
</evidence>
<dbReference type="AlphaFoldDB" id="A0A511CZF7"/>
<dbReference type="SMART" id="SM01043">
    <property type="entry name" value="BTAD"/>
    <property type="match status" value="1"/>
</dbReference>
<dbReference type="STRING" id="1123024.GCA_000423625_02359"/>
<dbReference type="PANTHER" id="PTHR16305">
    <property type="entry name" value="TESTICULAR SOLUBLE ADENYLYL CYCLASE"/>
    <property type="match status" value="1"/>
</dbReference>
<dbReference type="InterPro" id="IPR041664">
    <property type="entry name" value="AAA_16"/>
</dbReference>
<gene>
    <name evidence="4" type="ORF">PA7_17690</name>
</gene>
<dbReference type="SUPFAM" id="SSF48452">
    <property type="entry name" value="TPR-like"/>
    <property type="match status" value="1"/>
</dbReference>
<evidence type="ECO:0000256" key="1">
    <source>
        <dbReference type="ARBA" id="ARBA00022741"/>
    </source>
</evidence>
<dbReference type="GO" id="GO:0005737">
    <property type="term" value="C:cytoplasm"/>
    <property type="evidence" value="ECO:0007669"/>
    <property type="project" value="TreeGrafter"/>
</dbReference>
<dbReference type="Gene3D" id="1.25.40.10">
    <property type="entry name" value="Tetratricopeptide repeat domain"/>
    <property type="match status" value="2"/>
</dbReference>
<feature type="domain" description="Bacterial transcriptional activator" evidence="3">
    <location>
        <begin position="104"/>
        <end position="227"/>
    </location>
</feature>
<keyword evidence="5" id="KW-1185">Reference proteome</keyword>
<evidence type="ECO:0000313" key="5">
    <source>
        <dbReference type="Proteomes" id="UP000321328"/>
    </source>
</evidence>
<evidence type="ECO:0000313" key="4">
    <source>
        <dbReference type="EMBL" id="GEL17932.1"/>
    </source>
</evidence>
<dbReference type="Proteomes" id="UP000321328">
    <property type="component" value="Unassembled WGS sequence"/>
</dbReference>
<dbReference type="Pfam" id="PF03704">
    <property type="entry name" value="BTAD"/>
    <property type="match status" value="1"/>
</dbReference>
<dbReference type="EMBL" id="BJVI01000013">
    <property type="protein sequence ID" value="GEL17932.1"/>
    <property type="molecule type" value="Genomic_DNA"/>
</dbReference>
<comment type="caution">
    <text evidence="4">The sequence shown here is derived from an EMBL/GenBank/DDBJ whole genome shotgun (WGS) entry which is preliminary data.</text>
</comment>
<dbReference type="PANTHER" id="PTHR16305:SF35">
    <property type="entry name" value="TRANSCRIPTIONAL ACTIVATOR DOMAIN"/>
    <property type="match status" value="1"/>
</dbReference>
<keyword evidence="2" id="KW-0067">ATP-binding</keyword>